<dbReference type="EMBL" id="UYSG01013156">
    <property type="protein sequence ID" value="VDL65213.1"/>
    <property type="molecule type" value="Genomic_DNA"/>
</dbReference>
<reference evidence="1 2" key="2">
    <citation type="submission" date="2018-11" db="EMBL/GenBank/DDBJ databases">
        <authorList>
            <consortium name="Pathogen Informatics"/>
        </authorList>
    </citation>
    <scope>NUCLEOTIDE SEQUENCE [LARGE SCALE GENOMIC DNA]</scope>
</reference>
<proteinExistence type="predicted"/>
<dbReference type="InterPro" id="IPR053134">
    <property type="entry name" value="RNA-dir_DNA_polymerase"/>
</dbReference>
<dbReference type="InterPro" id="IPR043502">
    <property type="entry name" value="DNA/RNA_pol_sf"/>
</dbReference>
<reference evidence="3" key="1">
    <citation type="submission" date="2017-02" db="UniProtKB">
        <authorList>
            <consortium name="WormBaseParasite"/>
        </authorList>
    </citation>
    <scope>IDENTIFICATION</scope>
</reference>
<dbReference type="Gene3D" id="3.10.10.10">
    <property type="entry name" value="HIV Type 1 Reverse Transcriptase, subunit A, domain 1"/>
    <property type="match status" value="1"/>
</dbReference>
<evidence type="ECO:0000313" key="3">
    <source>
        <dbReference type="WBParaSite" id="HDID_0001125201-mRNA-1"/>
    </source>
</evidence>
<dbReference type="STRING" id="6216.A0A0R3SZQ6"/>
<evidence type="ECO:0000313" key="2">
    <source>
        <dbReference type="Proteomes" id="UP000274504"/>
    </source>
</evidence>
<dbReference type="Proteomes" id="UP000274504">
    <property type="component" value="Unassembled WGS sequence"/>
</dbReference>
<organism evidence="3">
    <name type="scientific">Hymenolepis diminuta</name>
    <name type="common">Rat tapeworm</name>
    <dbReference type="NCBI Taxonomy" id="6216"/>
    <lineage>
        <taxon>Eukaryota</taxon>
        <taxon>Metazoa</taxon>
        <taxon>Spiralia</taxon>
        <taxon>Lophotrochozoa</taxon>
        <taxon>Platyhelminthes</taxon>
        <taxon>Cestoda</taxon>
        <taxon>Eucestoda</taxon>
        <taxon>Cyclophyllidea</taxon>
        <taxon>Hymenolepididae</taxon>
        <taxon>Hymenolepis</taxon>
    </lineage>
</organism>
<evidence type="ECO:0000313" key="1">
    <source>
        <dbReference type="EMBL" id="VDL65213.1"/>
    </source>
</evidence>
<accession>A0A0R3SZQ6</accession>
<dbReference type="WBParaSite" id="HDID_0001125201-mRNA-1">
    <property type="protein sequence ID" value="HDID_0001125201-mRNA-1"/>
    <property type="gene ID" value="HDID_0001125201"/>
</dbReference>
<dbReference type="SUPFAM" id="SSF56672">
    <property type="entry name" value="DNA/RNA polymerases"/>
    <property type="match status" value="1"/>
</dbReference>
<dbReference type="PANTHER" id="PTHR24559">
    <property type="entry name" value="TRANSPOSON TY3-I GAG-POL POLYPROTEIN"/>
    <property type="match status" value="1"/>
</dbReference>
<dbReference type="PANTHER" id="PTHR24559:SF444">
    <property type="entry name" value="REVERSE TRANSCRIPTASE DOMAIN-CONTAINING PROTEIN"/>
    <property type="match status" value="1"/>
</dbReference>
<dbReference type="OrthoDB" id="10066870at2759"/>
<sequence length="133" mass="15235">LHTNCTEFPYPTYSPITCIQSSKSPFYPILKKFPDLTNPVCREKPVNHSVTHAIITKGNPVKARVRRLSPTRYKIAKDEFEHMLDLGIIRRSSSNWSSALHLVPKKSGDWRPCDDYRALNSITIPDNYPLPNI</sequence>
<gene>
    <name evidence="1" type="ORF">HDID_LOCUS11249</name>
</gene>
<name>A0A0R3SZQ6_HYMDI</name>
<dbReference type="AlphaFoldDB" id="A0A0R3SZQ6"/>
<protein>
    <submittedName>
        <fullName evidence="3">Reverse transcriptase</fullName>
    </submittedName>
</protein>